<dbReference type="OrthoDB" id="2874129at2"/>
<dbReference type="RefSeq" id="WP_057984907.1">
    <property type="nucleotide sequence ID" value="NZ_JAGGKH010000027.1"/>
</dbReference>
<proteinExistence type="predicted"/>
<dbReference type="PATRIC" id="fig|217031.6.peg.768"/>
<gene>
    <name evidence="2" type="ORF">ABB05_03515</name>
</gene>
<dbReference type="EMBL" id="LDJR01000018">
    <property type="protein sequence ID" value="OAK74827.1"/>
    <property type="molecule type" value="Genomic_DNA"/>
</dbReference>
<dbReference type="Proteomes" id="UP000077881">
    <property type="component" value="Unassembled WGS sequence"/>
</dbReference>
<dbReference type="PROSITE" id="PS51257">
    <property type="entry name" value="PROKAR_LIPOPROTEIN"/>
    <property type="match status" value="1"/>
</dbReference>
<keyword evidence="3" id="KW-1185">Reference proteome</keyword>
<accession>A0A178A3P8</accession>
<sequence length="175" mass="19914">MKKKLGLFVSIMLFIGFIAGCSQKTNYATDGPFVLFTYSPAGPDDFRNMYSHNYALYENGKLVLYTEPGNKLKIGDDAPVLETQVPKDDVAKVKQLIEQNKFWKLKKDVSTESQDGVFLYLTINLTDESKTVGGLNPSEPKFIEITDFISSLVTKEERKSWNEEIKDHIYELNPE</sequence>
<evidence type="ECO:0000313" key="3">
    <source>
        <dbReference type="Proteomes" id="UP000077881"/>
    </source>
</evidence>
<feature type="chain" id="PRO_5008081357" description="Lipoprotein" evidence="1">
    <location>
        <begin position="25"/>
        <end position="175"/>
    </location>
</feature>
<reference evidence="2 3" key="1">
    <citation type="submission" date="2015-05" db="EMBL/GenBank/DDBJ databases">
        <title>Comparison of genome.</title>
        <authorList>
            <person name="Zheng Z."/>
            <person name="Sun M."/>
        </authorList>
    </citation>
    <scope>NUCLEOTIDE SEQUENCE [LARGE SCALE GENOMIC DNA]</scope>
    <source>
        <strain evidence="2 3">G25-74</strain>
    </source>
</reference>
<protein>
    <recommendedName>
        <fullName evidence="4">Lipoprotein</fullName>
    </recommendedName>
</protein>
<evidence type="ECO:0000313" key="2">
    <source>
        <dbReference type="EMBL" id="OAK74827.1"/>
    </source>
</evidence>
<feature type="signal peptide" evidence="1">
    <location>
        <begin position="1"/>
        <end position="24"/>
    </location>
</feature>
<evidence type="ECO:0008006" key="4">
    <source>
        <dbReference type="Google" id="ProtNLM"/>
    </source>
</evidence>
<organism evidence="2 3">
    <name type="scientific">Lederbergia galactosidilytica</name>
    <dbReference type="NCBI Taxonomy" id="217031"/>
    <lineage>
        <taxon>Bacteria</taxon>
        <taxon>Bacillati</taxon>
        <taxon>Bacillota</taxon>
        <taxon>Bacilli</taxon>
        <taxon>Bacillales</taxon>
        <taxon>Bacillaceae</taxon>
        <taxon>Lederbergia</taxon>
    </lineage>
</organism>
<dbReference type="AlphaFoldDB" id="A0A178A3P8"/>
<comment type="caution">
    <text evidence="2">The sequence shown here is derived from an EMBL/GenBank/DDBJ whole genome shotgun (WGS) entry which is preliminary data.</text>
</comment>
<evidence type="ECO:0000256" key="1">
    <source>
        <dbReference type="SAM" id="SignalP"/>
    </source>
</evidence>
<keyword evidence="1" id="KW-0732">Signal</keyword>
<name>A0A178A3P8_9BACI</name>